<dbReference type="Pfam" id="PF02525">
    <property type="entry name" value="Flavodoxin_2"/>
    <property type="match status" value="1"/>
</dbReference>
<feature type="domain" description="Flavodoxin-like fold" evidence="3">
    <location>
        <begin position="12"/>
        <end position="196"/>
    </location>
</feature>
<dbReference type="EMBL" id="QLLL01000004">
    <property type="protein sequence ID" value="RAJ05140.1"/>
    <property type="molecule type" value="Genomic_DNA"/>
</dbReference>
<keyword evidence="5" id="KW-1185">Reference proteome</keyword>
<evidence type="ECO:0000256" key="2">
    <source>
        <dbReference type="ARBA" id="ARBA00023002"/>
    </source>
</evidence>
<sequence length="202" mass="23203">MLPDDEFRGTMKKILIIQGNPHPGSYCEALANAYYTAAQANGYDAEILHLHSLQFNLNLEHGYHTRTPWEPCLEAAWHSIQQANHLVFVYPTWWGTMPALLKGFFDRLFLPGKAFKYRDNSLFWDKYLKGKTARIVTTMDAPRWYNYFFYHDAGIRALKTATLQYCGISPVKVTVFDSVRNRQQEYLAKGLQKMAALGAAGR</sequence>
<reference evidence="4 5" key="1">
    <citation type="submission" date="2018-06" db="EMBL/GenBank/DDBJ databases">
        <title>Genomic Encyclopedia of Archaeal and Bacterial Type Strains, Phase II (KMG-II): from individual species to whole genera.</title>
        <authorList>
            <person name="Goeker M."/>
        </authorList>
    </citation>
    <scope>NUCLEOTIDE SEQUENCE [LARGE SCALE GENOMIC DNA]</scope>
    <source>
        <strain evidence="4 5">DSM 23857</strain>
    </source>
</reference>
<keyword evidence="2" id="KW-0560">Oxidoreductase</keyword>
<comment type="similarity">
    <text evidence="1">Belongs to the NAD(P)H dehydrogenase (quinone) family.</text>
</comment>
<evidence type="ECO:0000259" key="3">
    <source>
        <dbReference type="Pfam" id="PF02525"/>
    </source>
</evidence>
<name>A0A327QLG4_9BACT</name>
<evidence type="ECO:0000313" key="5">
    <source>
        <dbReference type="Proteomes" id="UP000249547"/>
    </source>
</evidence>
<dbReference type="InterPro" id="IPR051545">
    <property type="entry name" value="NAD(P)H_dehydrogenase_qn"/>
</dbReference>
<dbReference type="Gene3D" id="3.40.50.360">
    <property type="match status" value="1"/>
</dbReference>
<proteinExistence type="inferred from homology"/>
<dbReference type="AlphaFoldDB" id="A0A327QLG4"/>
<protein>
    <submittedName>
        <fullName evidence="4">Putative NADPH-quinone reductase</fullName>
    </submittedName>
</protein>
<comment type="caution">
    <text evidence="4">The sequence shown here is derived from an EMBL/GenBank/DDBJ whole genome shotgun (WGS) entry which is preliminary data.</text>
</comment>
<dbReference type="PANTHER" id="PTHR10204:SF34">
    <property type="entry name" value="NAD(P)H DEHYDROGENASE [QUINONE] 1 ISOFORM 1"/>
    <property type="match status" value="1"/>
</dbReference>
<dbReference type="Proteomes" id="UP000249547">
    <property type="component" value="Unassembled WGS sequence"/>
</dbReference>
<evidence type="ECO:0000313" key="4">
    <source>
        <dbReference type="EMBL" id="RAJ05140.1"/>
    </source>
</evidence>
<gene>
    <name evidence="4" type="ORF">LX64_02294</name>
</gene>
<dbReference type="InterPro" id="IPR029039">
    <property type="entry name" value="Flavoprotein-like_sf"/>
</dbReference>
<dbReference type="PANTHER" id="PTHR10204">
    <property type="entry name" value="NAD P H OXIDOREDUCTASE-RELATED"/>
    <property type="match status" value="1"/>
</dbReference>
<dbReference type="GO" id="GO:0003955">
    <property type="term" value="F:NAD(P)H dehydrogenase (quinone) activity"/>
    <property type="evidence" value="ECO:0007669"/>
    <property type="project" value="TreeGrafter"/>
</dbReference>
<dbReference type="SUPFAM" id="SSF52218">
    <property type="entry name" value="Flavoproteins"/>
    <property type="match status" value="1"/>
</dbReference>
<dbReference type="GO" id="GO:0005829">
    <property type="term" value="C:cytosol"/>
    <property type="evidence" value="ECO:0007669"/>
    <property type="project" value="TreeGrafter"/>
</dbReference>
<dbReference type="InterPro" id="IPR003680">
    <property type="entry name" value="Flavodoxin_fold"/>
</dbReference>
<evidence type="ECO:0000256" key="1">
    <source>
        <dbReference type="ARBA" id="ARBA00006252"/>
    </source>
</evidence>
<accession>A0A327QLG4</accession>
<organism evidence="4 5">
    <name type="scientific">Chitinophaga skermanii</name>
    <dbReference type="NCBI Taxonomy" id="331697"/>
    <lineage>
        <taxon>Bacteria</taxon>
        <taxon>Pseudomonadati</taxon>
        <taxon>Bacteroidota</taxon>
        <taxon>Chitinophagia</taxon>
        <taxon>Chitinophagales</taxon>
        <taxon>Chitinophagaceae</taxon>
        <taxon>Chitinophaga</taxon>
    </lineage>
</organism>